<dbReference type="PROSITE" id="PS50280">
    <property type="entry name" value="SET"/>
    <property type="match status" value="1"/>
</dbReference>
<dbReference type="Pfam" id="PF00856">
    <property type="entry name" value="SET"/>
    <property type="match status" value="1"/>
</dbReference>
<name>A0A3L8DDT9_OOCBI</name>
<evidence type="ECO:0000313" key="2">
    <source>
        <dbReference type="EMBL" id="RLU18491.1"/>
    </source>
</evidence>
<sequence length="480" mass="54283">MEPRETEELLGAHLWRNDLPQDEPRSWTIGRSPLGGRGMFATRDIPAGELIFTDAPLLIGPRCCSKRPPMCVVCYRNECPLFPCDHGCGLPICSTECENSAAHAGAECRFLREWSPTCGSTWSRDLLLAVVAIRGLALSQEQRKLLYALECHSDLIRNYEIDLLERNVGNPPSEEQVELMKRICGVFNTNSFEVVVARDQRSSVSLRGLYPMGALQNHCCVPNTRHHFDDRQRLHVSAAMPIAAGDELTMSYTDLLWDTSRRRQFLRVTKLFACDCRRCVDPLEFGSRLGALLCARDDCSGHLFARSPLSRESPWICDKCQTSVSHRQIECIRSGLKAFVLDAMRKSPREILKFIETTLSILVPASNYIMMDMKYCIISYFGRAADLKWEDLTDAELKIKGAYCHDILSVLEALGFGDSIKKGLVLYELYRTNVESCKRHVSEDRRTHSRVRDNDNEHLLRKAMSILQNDVGAACVRGSD</sequence>
<reference evidence="2" key="1">
    <citation type="journal article" date="2018" name="Genome Res.">
        <title>The genomic architecture and molecular evolution of ant odorant receptors.</title>
        <authorList>
            <person name="McKenzie S.K."/>
            <person name="Kronauer D.J.C."/>
        </authorList>
    </citation>
    <scope>NUCLEOTIDE SEQUENCE [LARGE SCALE GENOMIC DNA]</scope>
    <source>
        <strain evidence="2">Clonal line C1</strain>
    </source>
</reference>
<dbReference type="GO" id="GO:0008170">
    <property type="term" value="F:N-methyltransferase activity"/>
    <property type="evidence" value="ECO:0007669"/>
    <property type="project" value="UniProtKB-ARBA"/>
</dbReference>
<organism evidence="2">
    <name type="scientific">Ooceraea biroi</name>
    <name type="common">Clonal raider ant</name>
    <name type="synonym">Cerapachys biroi</name>
    <dbReference type="NCBI Taxonomy" id="2015173"/>
    <lineage>
        <taxon>Eukaryota</taxon>
        <taxon>Metazoa</taxon>
        <taxon>Ecdysozoa</taxon>
        <taxon>Arthropoda</taxon>
        <taxon>Hexapoda</taxon>
        <taxon>Insecta</taxon>
        <taxon>Pterygota</taxon>
        <taxon>Neoptera</taxon>
        <taxon>Endopterygota</taxon>
        <taxon>Hymenoptera</taxon>
        <taxon>Apocrita</taxon>
        <taxon>Aculeata</taxon>
        <taxon>Formicoidea</taxon>
        <taxon>Formicidae</taxon>
        <taxon>Dorylinae</taxon>
        <taxon>Ooceraea</taxon>
    </lineage>
</organism>
<dbReference type="PANTHER" id="PTHR46455">
    <property type="entry name" value="SET AND MYND DOMAIN CONTAINING, ARTHROPOD-SPECIFIC, MEMBER 4, ISOFORM A"/>
    <property type="match status" value="1"/>
</dbReference>
<dbReference type="OrthoDB" id="5945798at2759"/>
<dbReference type="Gene3D" id="6.10.140.2220">
    <property type="match status" value="1"/>
</dbReference>
<dbReference type="InterPro" id="IPR053010">
    <property type="entry name" value="SET_SmydA-8"/>
</dbReference>
<dbReference type="GO" id="GO:0008757">
    <property type="term" value="F:S-adenosylmethionine-dependent methyltransferase activity"/>
    <property type="evidence" value="ECO:0007669"/>
    <property type="project" value="UniProtKB-ARBA"/>
</dbReference>
<dbReference type="EMBL" id="QOIP01000009">
    <property type="protein sequence ID" value="RLU18491.1"/>
    <property type="molecule type" value="Genomic_DNA"/>
</dbReference>
<dbReference type="CDD" id="cd20071">
    <property type="entry name" value="SET_SMYD"/>
    <property type="match status" value="1"/>
</dbReference>
<dbReference type="Gene3D" id="2.170.270.10">
    <property type="entry name" value="SET domain"/>
    <property type="match status" value="1"/>
</dbReference>
<dbReference type="InterPro" id="IPR001214">
    <property type="entry name" value="SET_dom"/>
</dbReference>
<reference evidence="2" key="2">
    <citation type="submission" date="2018-07" db="EMBL/GenBank/DDBJ databases">
        <authorList>
            <person name="Mckenzie S.K."/>
            <person name="Kronauer D.J.C."/>
        </authorList>
    </citation>
    <scope>NUCLEOTIDE SEQUENCE</scope>
    <source>
        <strain evidence="2">Clonal line C1</strain>
    </source>
</reference>
<dbReference type="Proteomes" id="UP000279307">
    <property type="component" value="Chromosome 9"/>
</dbReference>
<dbReference type="Gene3D" id="1.10.220.160">
    <property type="match status" value="1"/>
</dbReference>
<dbReference type="PANTHER" id="PTHR46455:SF3">
    <property type="entry name" value="SET AND MYND DOMAIN CONTAINING, ARTHROPOD-SPECIFIC, MEMBER 9, ISOFORM A-RELATED"/>
    <property type="match status" value="1"/>
</dbReference>
<dbReference type="AlphaFoldDB" id="A0A3L8DDT9"/>
<comment type="caution">
    <text evidence="2">The sequence shown here is derived from an EMBL/GenBank/DDBJ whole genome shotgun (WGS) entry which is preliminary data.</text>
</comment>
<gene>
    <name evidence="2" type="ORF">DMN91_008848</name>
</gene>
<dbReference type="GO" id="GO:0008276">
    <property type="term" value="F:protein methyltransferase activity"/>
    <property type="evidence" value="ECO:0007669"/>
    <property type="project" value="UniProtKB-ARBA"/>
</dbReference>
<protein>
    <recommendedName>
        <fullName evidence="1">SET domain-containing protein</fullName>
    </recommendedName>
</protein>
<evidence type="ECO:0000259" key="1">
    <source>
        <dbReference type="PROSITE" id="PS50280"/>
    </source>
</evidence>
<accession>A0A3L8DDT9</accession>
<dbReference type="InterPro" id="IPR046341">
    <property type="entry name" value="SET_dom_sf"/>
</dbReference>
<feature type="domain" description="SET" evidence="1">
    <location>
        <begin position="25"/>
        <end position="253"/>
    </location>
</feature>
<proteinExistence type="predicted"/>
<dbReference type="SUPFAM" id="SSF82199">
    <property type="entry name" value="SET domain"/>
    <property type="match status" value="1"/>
</dbReference>
<dbReference type="SMART" id="SM00317">
    <property type="entry name" value="SET"/>
    <property type="match status" value="1"/>
</dbReference>